<keyword evidence="6" id="KW-1185">Reference proteome</keyword>
<dbReference type="PANTHER" id="PTHR19847">
    <property type="entry name" value="DDB1- AND CUL4-ASSOCIATED FACTOR 11"/>
    <property type="match status" value="1"/>
</dbReference>
<gene>
    <name evidence="5" type="ORF">AMSG_00351</name>
</gene>
<evidence type="ECO:0000313" key="6">
    <source>
        <dbReference type="Proteomes" id="UP000054408"/>
    </source>
</evidence>
<keyword evidence="2" id="KW-0677">Repeat</keyword>
<dbReference type="PROSITE" id="PS50294">
    <property type="entry name" value="WD_REPEATS_REGION"/>
    <property type="match status" value="2"/>
</dbReference>
<feature type="repeat" description="WD" evidence="3">
    <location>
        <begin position="352"/>
        <end position="393"/>
    </location>
</feature>
<dbReference type="GO" id="GO:0043161">
    <property type="term" value="P:proteasome-mediated ubiquitin-dependent protein catabolic process"/>
    <property type="evidence" value="ECO:0007669"/>
    <property type="project" value="TreeGrafter"/>
</dbReference>
<dbReference type="InterPro" id="IPR051859">
    <property type="entry name" value="DCAF"/>
</dbReference>
<dbReference type="eggNOG" id="KOG0266">
    <property type="taxonomic scope" value="Eukaryota"/>
</dbReference>
<organism evidence="5 6">
    <name type="scientific">Thecamonas trahens ATCC 50062</name>
    <dbReference type="NCBI Taxonomy" id="461836"/>
    <lineage>
        <taxon>Eukaryota</taxon>
        <taxon>Apusozoa</taxon>
        <taxon>Apusomonadida</taxon>
        <taxon>Apusomonadidae</taxon>
        <taxon>Thecamonas</taxon>
    </lineage>
</organism>
<evidence type="ECO:0000256" key="2">
    <source>
        <dbReference type="ARBA" id="ARBA00022737"/>
    </source>
</evidence>
<protein>
    <submittedName>
        <fullName evidence="5">WD repeat protein</fullName>
    </submittedName>
</protein>
<evidence type="ECO:0000256" key="1">
    <source>
        <dbReference type="ARBA" id="ARBA00022574"/>
    </source>
</evidence>
<dbReference type="STRING" id="461836.A0A0L0D8C5"/>
<evidence type="ECO:0000256" key="4">
    <source>
        <dbReference type="SAM" id="MobiDB-lite"/>
    </source>
</evidence>
<dbReference type="EMBL" id="GL349434">
    <property type="protein sequence ID" value="KNC48574.1"/>
    <property type="molecule type" value="Genomic_DNA"/>
</dbReference>
<feature type="compositionally biased region" description="Low complexity" evidence="4">
    <location>
        <begin position="237"/>
        <end position="251"/>
    </location>
</feature>
<dbReference type="GeneID" id="25560160"/>
<dbReference type="InterPro" id="IPR020472">
    <property type="entry name" value="WD40_PAC1"/>
</dbReference>
<reference evidence="5 6" key="1">
    <citation type="submission" date="2010-05" db="EMBL/GenBank/DDBJ databases">
        <title>The Genome Sequence of Thecamonas trahens ATCC 50062.</title>
        <authorList>
            <consortium name="The Broad Institute Genome Sequencing Platform"/>
            <person name="Russ C."/>
            <person name="Cuomo C."/>
            <person name="Shea T."/>
            <person name="Young S.K."/>
            <person name="Zeng Q."/>
            <person name="Koehrsen M."/>
            <person name="Haas B."/>
            <person name="Borodovsky M."/>
            <person name="Guigo R."/>
            <person name="Alvarado L."/>
            <person name="Berlin A."/>
            <person name="Bochicchio J."/>
            <person name="Borenstein D."/>
            <person name="Chapman S."/>
            <person name="Chen Z."/>
            <person name="Freedman E."/>
            <person name="Gellesch M."/>
            <person name="Goldberg J."/>
            <person name="Griggs A."/>
            <person name="Gujja S."/>
            <person name="Heilman E."/>
            <person name="Heiman D."/>
            <person name="Hepburn T."/>
            <person name="Howarth C."/>
            <person name="Jen D."/>
            <person name="Larson L."/>
            <person name="Mehta T."/>
            <person name="Park D."/>
            <person name="Pearson M."/>
            <person name="Roberts A."/>
            <person name="Saif S."/>
            <person name="Shenoy N."/>
            <person name="Sisk P."/>
            <person name="Stolte C."/>
            <person name="Sykes S."/>
            <person name="Thomson T."/>
            <person name="Walk T."/>
            <person name="White J."/>
            <person name="Yandava C."/>
            <person name="Burger G."/>
            <person name="Gray M.W."/>
            <person name="Holland P.W.H."/>
            <person name="King N."/>
            <person name="Lang F.B.F."/>
            <person name="Roger A.J."/>
            <person name="Ruiz-Trillo I."/>
            <person name="Lander E."/>
            <person name="Nusbaum C."/>
        </authorList>
    </citation>
    <scope>NUCLEOTIDE SEQUENCE [LARGE SCALE GENOMIC DNA]</scope>
    <source>
        <strain evidence="5 6">ATCC 50062</strain>
    </source>
</reference>
<keyword evidence="1 3" id="KW-0853">WD repeat</keyword>
<evidence type="ECO:0000313" key="5">
    <source>
        <dbReference type="EMBL" id="KNC48574.1"/>
    </source>
</evidence>
<proteinExistence type="predicted"/>
<dbReference type="Gene3D" id="2.130.10.10">
    <property type="entry name" value="YVTN repeat-like/Quinoprotein amine dehydrogenase"/>
    <property type="match status" value="3"/>
</dbReference>
<sequence length="693" mass="73195">MDVVELGVAESRANTMTTTGYGGGGPVCGPGSCADKDPSGMDYFMAKVACCFQLVHDLADDARKAYVNNDFDSAGKLFSAALERSKVILDVVTTAPPLTAAGVDETFQAELERTVLEVQLHLIAVHMRREDCDAASQLCDALFDASANVLVEQHPELLVKLLFRKTQILCARGSFADARDMIARAQALSPSSPAIVRLAADIEAALDASGVASAAAPPASSAPRRECGEVPRGGRLTSTAATTTSASASSSGSHPTKSYHKVVDDLVAEKGAKERSAAAEAAEASSSLMHSGAFGAVCSQLAQRGCGVELPSPMEMVTSRKLGIPGTGFCRGAKLALLSRPAFLPASYEGVVDSYEERVYCGRFSKDGSLFVTAAQDWRLRVYDTSRGSDLPQLAGDAAAVMGRWTVTDLALARDNSLLAYSSITPVVYLVSPHDLDGPHVELSYLAESGWCGIWSLALSGDNSLLLAGTSSPAVVGADVATGTLTVSITDGHTDDINSVAFAGSTGDGDNVFVSGSDDASIKVWDLRAPHIPVGVLIGHLEGVAHVASKGDGRFIASNGKDQALKLWDLRRSAIPVTDYERLPRRSSAYPSWDYVTSDYPGVGTGARHRRLVLQTLIRCGFSSPHTTGSRFLYSGSHDGAVFIYDTIGATCAELLPSDRPRNPVRDVAWHPYDARIYTSSWSGDVCRFGIAT</sequence>
<dbReference type="GO" id="GO:0080008">
    <property type="term" value="C:Cul4-RING E3 ubiquitin ligase complex"/>
    <property type="evidence" value="ECO:0007669"/>
    <property type="project" value="TreeGrafter"/>
</dbReference>
<dbReference type="Gene3D" id="1.25.40.10">
    <property type="entry name" value="Tetratricopeptide repeat domain"/>
    <property type="match status" value="1"/>
</dbReference>
<dbReference type="PRINTS" id="PR00320">
    <property type="entry name" value="GPROTEINBRPT"/>
</dbReference>
<evidence type="ECO:0000256" key="3">
    <source>
        <dbReference type="PROSITE-ProRule" id="PRU00221"/>
    </source>
</evidence>
<accession>A0A0L0D8C5</accession>
<feature type="repeat" description="WD" evidence="3">
    <location>
        <begin position="537"/>
        <end position="578"/>
    </location>
</feature>
<dbReference type="SUPFAM" id="SSF48452">
    <property type="entry name" value="TPR-like"/>
    <property type="match status" value="1"/>
</dbReference>
<dbReference type="Proteomes" id="UP000054408">
    <property type="component" value="Unassembled WGS sequence"/>
</dbReference>
<dbReference type="InterPro" id="IPR015943">
    <property type="entry name" value="WD40/YVTN_repeat-like_dom_sf"/>
</dbReference>
<dbReference type="SUPFAM" id="SSF50978">
    <property type="entry name" value="WD40 repeat-like"/>
    <property type="match status" value="1"/>
</dbReference>
<dbReference type="InterPro" id="IPR011990">
    <property type="entry name" value="TPR-like_helical_dom_sf"/>
</dbReference>
<dbReference type="InterPro" id="IPR001680">
    <property type="entry name" value="WD40_rpt"/>
</dbReference>
<dbReference type="Pfam" id="PF00400">
    <property type="entry name" value="WD40"/>
    <property type="match status" value="3"/>
</dbReference>
<dbReference type="PROSITE" id="PS50082">
    <property type="entry name" value="WD_REPEATS_2"/>
    <property type="match status" value="3"/>
</dbReference>
<dbReference type="PANTHER" id="PTHR19847:SF7">
    <property type="entry name" value="DDB1- AND CUL4-ASSOCIATED FACTOR 11"/>
    <property type="match status" value="1"/>
</dbReference>
<dbReference type="SMART" id="SM00320">
    <property type="entry name" value="WD40"/>
    <property type="match status" value="5"/>
</dbReference>
<name>A0A0L0D8C5_THETB</name>
<dbReference type="InterPro" id="IPR036322">
    <property type="entry name" value="WD40_repeat_dom_sf"/>
</dbReference>
<feature type="region of interest" description="Disordered" evidence="4">
    <location>
        <begin position="214"/>
        <end position="259"/>
    </location>
</feature>
<dbReference type="AlphaFoldDB" id="A0A0L0D8C5"/>
<dbReference type="OrthoDB" id="63070at2759"/>
<feature type="repeat" description="WD" evidence="3">
    <location>
        <begin position="490"/>
        <end position="528"/>
    </location>
</feature>
<dbReference type="RefSeq" id="XP_013762630.1">
    <property type="nucleotide sequence ID" value="XM_013907176.1"/>
</dbReference>